<comment type="caution">
    <text evidence="1">The sequence shown here is derived from an EMBL/GenBank/DDBJ whole genome shotgun (WGS) entry which is preliminary data.</text>
</comment>
<proteinExistence type="predicted"/>
<name>A0A0F9GKQ5_9ZZZZ</name>
<protein>
    <submittedName>
        <fullName evidence="1">Uncharacterized protein</fullName>
    </submittedName>
</protein>
<accession>A0A0F9GKQ5</accession>
<dbReference type="EMBL" id="LAZR01026031">
    <property type="protein sequence ID" value="KKL69985.1"/>
    <property type="molecule type" value="Genomic_DNA"/>
</dbReference>
<dbReference type="AlphaFoldDB" id="A0A0F9GKQ5"/>
<reference evidence="1" key="1">
    <citation type="journal article" date="2015" name="Nature">
        <title>Complex archaea that bridge the gap between prokaryotes and eukaryotes.</title>
        <authorList>
            <person name="Spang A."/>
            <person name="Saw J.H."/>
            <person name="Jorgensen S.L."/>
            <person name="Zaremba-Niedzwiedzka K."/>
            <person name="Martijn J."/>
            <person name="Lind A.E."/>
            <person name="van Eijk R."/>
            <person name="Schleper C."/>
            <person name="Guy L."/>
            <person name="Ettema T.J."/>
        </authorList>
    </citation>
    <scope>NUCLEOTIDE SEQUENCE</scope>
</reference>
<gene>
    <name evidence="1" type="ORF">LCGC14_2109420</name>
</gene>
<sequence length="138" mass="14328">MITPSQWDSENSPPKAIALADIPSVEFVVGAEGSNIINVALQVVDSEGQALALQLALMAWLSDTEAAAMTLTAPSVGASIGTNGVIVHAPVTDTLFYLLTDTDGALDLDIEEALVDTWYLNVRLPGGEVVSSAAITFA</sequence>
<organism evidence="1">
    <name type="scientific">marine sediment metagenome</name>
    <dbReference type="NCBI Taxonomy" id="412755"/>
    <lineage>
        <taxon>unclassified sequences</taxon>
        <taxon>metagenomes</taxon>
        <taxon>ecological metagenomes</taxon>
    </lineage>
</organism>
<evidence type="ECO:0000313" key="1">
    <source>
        <dbReference type="EMBL" id="KKL69985.1"/>
    </source>
</evidence>